<dbReference type="GO" id="GO:0006629">
    <property type="term" value="P:lipid metabolic process"/>
    <property type="evidence" value="ECO:0007669"/>
    <property type="project" value="UniProtKB-KW"/>
</dbReference>
<evidence type="ECO:0000256" key="3">
    <source>
        <dbReference type="ARBA" id="ARBA00022679"/>
    </source>
</evidence>
<organism evidence="6 7">
    <name type="scientific">Kutzneria albida DSM 43870</name>
    <dbReference type="NCBI Taxonomy" id="1449976"/>
    <lineage>
        <taxon>Bacteria</taxon>
        <taxon>Bacillati</taxon>
        <taxon>Actinomycetota</taxon>
        <taxon>Actinomycetes</taxon>
        <taxon>Pseudonocardiales</taxon>
        <taxon>Pseudonocardiaceae</taxon>
        <taxon>Kutzneria</taxon>
    </lineage>
</organism>
<evidence type="ECO:0000313" key="7">
    <source>
        <dbReference type="Proteomes" id="UP000019225"/>
    </source>
</evidence>
<keyword evidence="4" id="KW-0443">Lipid metabolism</keyword>
<gene>
    <name evidence="6" type="ORF">KALB_8602</name>
</gene>
<evidence type="ECO:0000256" key="2">
    <source>
        <dbReference type="ARBA" id="ARBA00022516"/>
    </source>
</evidence>
<dbReference type="InterPro" id="IPR052351">
    <property type="entry name" value="Ornithine_N-alpha-AT"/>
</dbReference>
<keyword evidence="5" id="KW-0012">Acyltransferase</keyword>
<dbReference type="KEGG" id="kal:KALB_8602"/>
<dbReference type="Proteomes" id="UP000019225">
    <property type="component" value="Chromosome"/>
</dbReference>
<dbReference type="STRING" id="1449976.KALB_8602"/>
<dbReference type="Gene3D" id="3.40.630.30">
    <property type="match status" value="1"/>
</dbReference>
<evidence type="ECO:0000256" key="4">
    <source>
        <dbReference type="ARBA" id="ARBA00023098"/>
    </source>
</evidence>
<dbReference type="GO" id="GO:0016746">
    <property type="term" value="F:acyltransferase activity"/>
    <property type="evidence" value="ECO:0007669"/>
    <property type="project" value="UniProtKB-KW"/>
</dbReference>
<dbReference type="PANTHER" id="PTHR37323:SF1">
    <property type="entry name" value="L-ORNITHINE N(ALPHA)-ACYLTRANSFERASE"/>
    <property type="match status" value="1"/>
</dbReference>
<accession>W5WL66</accession>
<dbReference type="PATRIC" id="fig|1449976.3.peg.8639"/>
<keyword evidence="3" id="KW-0808">Transferase</keyword>
<dbReference type="EMBL" id="CP007155">
    <property type="protein sequence ID" value="AHI01959.1"/>
    <property type="molecule type" value="Genomic_DNA"/>
</dbReference>
<dbReference type="SUPFAM" id="SSF55729">
    <property type="entry name" value="Acyl-CoA N-acyltransferases (Nat)"/>
    <property type="match status" value="1"/>
</dbReference>
<comment type="pathway">
    <text evidence="1">Lipid metabolism.</text>
</comment>
<dbReference type="OrthoDB" id="9787072at2"/>
<evidence type="ECO:0000256" key="5">
    <source>
        <dbReference type="ARBA" id="ARBA00023315"/>
    </source>
</evidence>
<reference evidence="6 7" key="1">
    <citation type="journal article" date="2014" name="BMC Genomics">
        <title>Complete genome sequence of producer of the glycopeptide antibiotic Aculeximycin Kutzneria albida DSM 43870T, a representative of minor genus of Pseudonocardiaceae.</title>
        <authorList>
            <person name="Rebets Y."/>
            <person name="Tokovenko B."/>
            <person name="Lushchyk I."/>
            <person name="Ruckert C."/>
            <person name="Zaburannyi N."/>
            <person name="Bechthold A."/>
            <person name="Kalinowski J."/>
            <person name="Luzhetskyy A."/>
        </authorList>
    </citation>
    <scope>NUCLEOTIDE SEQUENCE [LARGE SCALE GENOMIC DNA]</scope>
    <source>
        <strain evidence="6">DSM 43870</strain>
    </source>
</reference>
<dbReference type="AlphaFoldDB" id="W5WL66"/>
<dbReference type="Pfam" id="PF13444">
    <property type="entry name" value="Acetyltransf_5"/>
    <property type="match status" value="1"/>
</dbReference>
<keyword evidence="7" id="KW-1185">Reference proteome</keyword>
<evidence type="ECO:0008006" key="8">
    <source>
        <dbReference type="Google" id="ProtNLM"/>
    </source>
</evidence>
<dbReference type="RefSeq" id="WP_025361743.1">
    <property type="nucleotide sequence ID" value="NZ_CP007155.1"/>
</dbReference>
<evidence type="ECO:0000313" key="6">
    <source>
        <dbReference type="EMBL" id="AHI01959.1"/>
    </source>
</evidence>
<dbReference type="eggNOG" id="COG3176">
    <property type="taxonomic scope" value="Bacteria"/>
</dbReference>
<keyword evidence="2" id="KW-0444">Lipid biosynthesis</keyword>
<dbReference type="PANTHER" id="PTHR37323">
    <property type="entry name" value="GCN5-RELATED N-ACETYLTRANSFERASE"/>
    <property type="match status" value="1"/>
</dbReference>
<proteinExistence type="predicted"/>
<dbReference type="InterPro" id="IPR016181">
    <property type="entry name" value="Acyl_CoA_acyltransferase"/>
</dbReference>
<protein>
    <recommendedName>
        <fullName evidence="8">GNAT family N-acetyltransferase</fullName>
    </recommendedName>
</protein>
<dbReference type="HOGENOM" id="CLU_058962_0_1_11"/>
<evidence type="ECO:0000256" key="1">
    <source>
        <dbReference type="ARBA" id="ARBA00005189"/>
    </source>
</evidence>
<sequence length="251" mass="27515">MGKFAGSAPIQEVERYTVRVADDAETVRQAQRLRYEVFTAELGVRLGTPVPGLDLDPFDEFCDHLVVQATTTGTVVGTYRLLRPGRTARLYSDSEFDLSALHGIRPDLVEAGRSCVHPDHRTGAVINLLWAALARYVLLSGHRHLAGCASVPLRHGPEAATATWALAEAKHLSPQGMRVRPHTPWTPPTVHTGRTSAALAPPLLRGYLRLGAWVCGPPAHDPEFGTADLFVLLDLERINPRYLDHFLGADR</sequence>
<name>W5WL66_9PSEU</name>